<organism evidence="3 4">
    <name type="scientific">Rotaria sordida</name>
    <dbReference type="NCBI Taxonomy" id="392033"/>
    <lineage>
        <taxon>Eukaryota</taxon>
        <taxon>Metazoa</taxon>
        <taxon>Spiralia</taxon>
        <taxon>Gnathifera</taxon>
        <taxon>Rotifera</taxon>
        <taxon>Eurotatoria</taxon>
        <taxon>Bdelloidea</taxon>
        <taxon>Philodinida</taxon>
        <taxon>Philodinidae</taxon>
        <taxon>Rotaria</taxon>
    </lineage>
</organism>
<dbReference type="EMBL" id="CAJOBE010003789">
    <property type="protein sequence ID" value="CAF3900540.1"/>
    <property type="molecule type" value="Genomic_DNA"/>
</dbReference>
<evidence type="ECO:0000259" key="2">
    <source>
        <dbReference type="Pfam" id="PF13843"/>
    </source>
</evidence>
<dbReference type="InterPro" id="IPR029526">
    <property type="entry name" value="PGBD"/>
</dbReference>
<feature type="domain" description="PiggyBac transposable element-derived protein" evidence="2">
    <location>
        <begin position="104"/>
        <end position="308"/>
    </location>
</feature>
<protein>
    <recommendedName>
        <fullName evidence="2">PiggyBac transposable element-derived protein domain-containing protein</fullName>
    </recommendedName>
</protein>
<comment type="caution">
    <text evidence="3">The sequence shown here is derived from an EMBL/GenBank/DDBJ whole genome shotgun (WGS) entry which is preliminary data.</text>
</comment>
<evidence type="ECO:0000313" key="3">
    <source>
        <dbReference type="EMBL" id="CAF3900540.1"/>
    </source>
</evidence>
<gene>
    <name evidence="3" type="ORF">FNK824_LOCUS20548</name>
</gene>
<name>A0A819HPG4_9BILA</name>
<feature type="region of interest" description="Disordered" evidence="1">
    <location>
        <begin position="1"/>
        <end position="64"/>
    </location>
</feature>
<proteinExistence type="predicted"/>
<dbReference type="Proteomes" id="UP000663874">
    <property type="component" value="Unassembled WGS sequence"/>
</dbReference>
<feature type="compositionally biased region" description="Polar residues" evidence="1">
    <location>
        <begin position="54"/>
        <end position="64"/>
    </location>
</feature>
<feature type="compositionally biased region" description="Basic and acidic residues" evidence="1">
    <location>
        <begin position="1"/>
        <end position="20"/>
    </location>
</feature>
<dbReference type="PANTHER" id="PTHR46599:SF6">
    <property type="entry name" value="DUAL SPECIFICITY PHOSPHATASE 26"/>
    <property type="match status" value="1"/>
</dbReference>
<dbReference type="Pfam" id="PF13843">
    <property type="entry name" value="DDE_Tnp_1_7"/>
    <property type="match status" value="1"/>
</dbReference>
<dbReference type="AlphaFoldDB" id="A0A819HPG4"/>
<accession>A0A819HPG4</accession>
<reference evidence="3" key="1">
    <citation type="submission" date="2021-02" db="EMBL/GenBank/DDBJ databases">
        <authorList>
            <person name="Nowell W R."/>
        </authorList>
    </citation>
    <scope>NUCLEOTIDE SEQUENCE</scope>
</reference>
<evidence type="ECO:0000313" key="4">
    <source>
        <dbReference type="Proteomes" id="UP000663874"/>
    </source>
</evidence>
<dbReference type="PANTHER" id="PTHR46599">
    <property type="entry name" value="PIGGYBAC TRANSPOSABLE ELEMENT-DERIVED PROTEIN 4"/>
    <property type="match status" value="1"/>
</dbReference>
<evidence type="ECO:0000256" key="1">
    <source>
        <dbReference type="SAM" id="MobiDB-lite"/>
    </source>
</evidence>
<sequence>MDDNWLDGRSDDSDNAHVEESGSETENIDSETTENEEEIDLEKLNLEESDPDENYTQGCSYSSRSDMVLSSTPSYSSTTKHHANVNLTSGLTELTAHVASVEDAFLCFISEEMLKKILLYSNTAEISNRTLDDSFEEISMVELKGFIGLLLISGLLGKSRKSIKSLWTRNSLESPVFRAIISRNRFETIVFYLRFDDKTTREERKNTDKFAAIRKIWLDFQNNLNKCYSVGPFVTIDEQWVGFRGKCPFRQFIPKKSDKYGIKLWLCVDANSYYVFDAVPYTGRQSGQDKQKNIGVNIVLQLMKPLFGSDIAALNTLIIWKEKNPDWNKNNKYKRRLFLEELRISLVAHLLDVRSQTSKFLHKDVQSALAVMGYPRVEKTSQELNKTATDLKRKRRLEMP</sequence>
<feature type="compositionally biased region" description="Acidic residues" evidence="1">
    <location>
        <begin position="21"/>
        <end position="40"/>
    </location>
</feature>